<dbReference type="HOGENOM" id="CLU_005319_0_0_1"/>
<dbReference type="PANTHER" id="PTHR13268">
    <property type="entry name" value="BREAST CARCINOMA AMPLIFIED SEQUENCE 3"/>
    <property type="match status" value="1"/>
</dbReference>
<keyword evidence="3" id="KW-1185">Reference proteome</keyword>
<dbReference type="GO" id="GO:0006914">
    <property type="term" value="P:autophagy"/>
    <property type="evidence" value="ECO:0007669"/>
    <property type="project" value="InterPro"/>
</dbReference>
<dbReference type="SUPFAM" id="SSF50978">
    <property type="entry name" value="WD40 repeat-like"/>
    <property type="match status" value="1"/>
</dbReference>
<dbReference type="KEGG" id="mtm:MYCTH_2303954"/>
<dbReference type="PANTHER" id="PTHR13268:SF0">
    <property type="entry name" value="BCAS3 MICROTUBULE ASSOCIATED CELL MIGRATION FACTOR"/>
    <property type="match status" value="1"/>
</dbReference>
<dbReference type="VEuPathDB" id="FungiDB:MYCTH_2303954"/>
<dbReference type="eggNOG" id="ENOG502QVCT">
    <property type="taxonomic scope" value="Eukaryota"/>
</dbReference>
<dbReference type="Proteomes" id="UP000007322">
    <property type="component" value="Chromosome 3"/>
</dbReference>
<gene>
    <name evidence="2" type="ORF">MYCTH_2303954</name>
</gene>
<feature type="compositionally biased region" description="Polar residues" evidence="1">
    <location>
        <begin position="915"/>
        <end position="929"/>
    </location>
</feature>
<dbReference type="EMBL" id="CP003004">
    <property type="protein sequence ID" value="AEO57607.1"/>
    <property type="molecule type" value="Genomic_DNA"/>
</dbReference>
<feature type="region of interest" description="Disordered" evidence="1">
    <location>
        <begin position="472"/>
        <end position="506"/>
    </location>
</feature>
<proteinExistence type="predicted"/>
<accession>G2QE24</accession>
<dbReference type="OMA" id="SYEDSGR"/>
<sequence>MAGSPGNLISLAGESPPTAPSSYEDTRGIRSGWSSPRPAGGYYPSSASPPTAGRRPLSFHMENQYSPPDPHLQLAAAATRRSSMHSHYAQLRAASNPPLPHQPQPHFYGAPAVDLDLQPQTGMKAGERGYYFGFDTLSPQDTDRVPGKDAVVLAGYEGGLEVFSVGKRGLESAAGLKGLRGGVYHAKILPWTPESSGLYPLVAVVIHGPVFPPPAPEGAADGDYDAVSAERSEAMSNASPDPATRNLGNRVAPGFVDSYQTTVEVFSLKTGRRVSVLLDAPKVSLKSPITSPGFKAPPPTGAFHIHADGGNVVVSSGVTGECWIYRQAPAANEHPFHFRCHGKLWTTLQQPPKGGEAAQESERSRSPAPSRPRPQVAILSVSGRWIAYCPAAPSSQIALRALVPVPTSGRAPGLASVTPPQLPTANVDLDLPLTESVMNRIMRDATQELIQGAKWVGKQGWQAWNNYWNPQPNQPQQRSPILAPQSWGGTGATRADSSQFPPTHGTVAQPIAKEPGLVSILDLETLSSSVNPHPIATFAIPHGCSFLSFSPTGLSLFSASSKGDVQSVWDLMRIQLTKSSPLQAAGSPSGGPRVRQVAQFSRMTVARIVDVAWTRPNGERLAMVTERGTVHLLDLPSSAFTWPPPRRRRGQQAQAAASEGPTTSAVSIASNALSSVREVARPLINRQRRSNPTTPATTGAGLGEYATHGGKVIAASISHSLGKTGNAINQLRHTGENRVSLPSSSSLPRSACVIWVSGKRAHSLFVLGNGLVRTFPAKSRRALSGTSDKRAPRLSRYADFQVPLLPDHVLSPLVKHILDPDEFLDVENLDAADNTLVLNQPRLRTRVQDLSAESSIPQAEIESSAPYQPFHTDRRVALYELGPAQQEADLTAPMAATSLDETPQESTPRRKKGSRQAQAQDTPAASSKPSGPWVFGQPIQATRLDLGVPQLLDDDPFSLALDDSRALPASAMERILQRTGDDDAQIVVTTRRRRGAASLQDEDGFFEDDCEVLDFADQRV</sequence>
<protein>
    <submittedName>
        <fullName evidence="2">Uncharacterized protein</fullName>
    </submittedName>
</protein>
<dbReference type="Gene3D" id="2.130.10.10">
    <property type="entry name" value="YVTN repeat-like/Quinoprotein amine dehydrogenase"/>
    <property type="match status" value="1"/>
</dbReference>
<dbReference type="InterPro" id="IPR036322">
    <property type="entry name" value="WD40_repeat_dom_sf"/>
</dbReference>
<dbReference type="GO" id="GO:0042594">
    <property type="term" value="P:response to starvation"/>
    <property type="evidence" value="ECO:0007669"/>
    <property type="project" value="TreeGrafter"/>
</dbReference>
<dbReference type="RefSeq" id="XP_003662852.1">
    <property type="nucleotide sequence ID" value="XM_003662804.1"/>
</dbReference>
<dbReference type="InterPro" id="IPR015943">
    <property type="entry name" value="WD40/YVTN_repeat-like_dom_sf"/>
</dbReference>
<dbReference type="AlphaFoldDB" id="G2QE24"/>
<feature type="region of interest" description="Disordered" evidence="1">
    <location>
        <begin position="636"/>
        <end position="664"/>
    </location>
</feature>
<dbReference type="InParanoid" id="G2QE24"/>
<name>G2QE24_THET4</name>
<dbReference type="GeneID" id="11507478"/>
<evidence type="ECO:0000313" key="3">
    <source>
        <dbReference type="Proteomes" id="UP000007322"/>
    </source>
</evidence>
<dbReference type="GO" id="GO:0005737">
    <property type="term" value="C:cytoplasm"/>
    <property type="evidence" value="ECO:0007669"/>
    <property type="project" value="TreeGrafter"/>
</dbReference>
<dbReference type="InterPro" id="IPR045142">
    <property type="entry name" value="BCAS3-like"/>
</dbReference>
<reference evidence="2 3" key="1">
    <citation type="journal article" date="2011" name="Nat. Biotechnol.">
        <title>Comparative genomic analysis of the thermophilic biomass-degrading fungi Myceliophthora thermophila and Thielavia terrestris.</title>
        <authorList>
            <person name="Berka R.M."/>
            <person name="Grigoriev I.V."/>
            <person name="Otillar R."/>
            <person name="Salamov A."/>
            <person name="Grimwood J."/>
            <person name="Reid I."/>
            <person name="Ishmael N."/>
            <person name="John T."/>
            <person name="Darmond C."/>
            <person name="Moisan M.-C."/>
            <person name="Henrissat B."/>
            <person name="Coutinho P.M."/>
            <person name="Lombard V."/>
            <person name="Natvig D.O."/>
            <person name="Lindquist E."/>
            <person name="Schmutz J."/>
            <person name="Lucas S."/>
            <person name="Harris P."/>
            <person name="Powlowski J."/>
            <person name="Bellemare A."/>
            <person name="Taylor D."/>
            <person name="Butler G."/>
            <person name="de Vries R.P."/>
            <person name="Allijn I.E."/>
            <person name="van den Brink J."/>
            <person name="Ushinsky S."/>
            <person name="Storms R."/>
            <person name="Powell A.J."/>
            <person name="Paulsen I.T."/>
            <person name="Elbourne L.D.H."/>
            <person name="Baker S.E."/>
            <person name="Magnuson J."/>
            <person name="LaBoissiere S."/>
            <person name="Clutterbuck A.J."/>
            <person name="Martinez D."/>
            <person name="Wogulis M."/>
            <person name="de Leon A.L."/>
            <person name="Rey M.W."/>
            <person name="Tsang A."/>
        </authorList>
    </citation>
    <scope>NUCLEOTIDE SEQUENCE [LARGE SCALE GENOMIC DNA]</scope>
    <source>
        <strain evidence="3">ATCC 42464 / BCRC 31852 / DSM 1799</strain>
    </source>
</reference>
<evidence type="ECO:0000313" key="2">
    <source>
        <dbReference type="EMBL" id="AEO57607.1"/>
    </source>
</evidence>
<feature type="region of interest" description="Disordered" evidence="1">
    <location>
        <begin position="898"/>
        <end position="935"/>
    </location>
</feature>
<feature type="region of interest" description="Disordered" evidence="1">
    <location>
        <begin position="1"/>
        <end position="70"/>
    </location>
</feature>
<dbReference type="STRING" id="573729.G2QE24"/>
<organism evidence="2 3">
    <name type="scientific">Thermothelomyces thermophilus (strain ATCC 42464 / BCRC 31852 / DSM 1799)</name>
    <name type="common">Sporotrichum thermophile</name>
    <dbReference type="NCBI Taxonomy" id="573729"/>
    <lineage>
        <taxon>Eukaryota</taxon>
        <taxon>Fungi</taxon>
        <taxon>Dikarya</taxon>
        <taxon>Ascomycota</taxon>
        <taxon>Pezizomycotina</taxon>
        <taxon>Sordariomycetes</taxon>
        <taxon>Sordariomycetidae</taxon>
        <taxon>Sordariales</taxon>
        <taxon>Chaetomiaceae</taxon>
        <taxon>Thermothelomyces</taxon>
    </lineage>
</organism>
<dbReference type="OrthoDB" id="3938623at2759"/>
<evidence type="ECO:0000256" key="1">
    <source>
        <dbReference type="SAM" id="MobiDB-lite"/>
    </source>
</evidence>
<feature type="region of interest" description="Disordered" evidence="1">
    <location>
        <begin position="349"/>
        <end position="374"/>
    </location>
</feature>